<name>A0A059CE32_EUCGR</name>
<sequence>MTSCSASNRSSNSTPVSSPAAECQLCYQSSARDNPPNHQKHLHHSKQDCHCPGASRMAHSRPQLGSQTSNSLTHFGETLILASSAPTLPINW</sequence>
<organism evidence="2">
    <name type="scientific">Eucalyptus grandis</name>
    <name type="common">Flooded gum</name>
    <dbReference type="NCBI Taxonomy" id="71139"/>
    <lineage>
        <taxon>Eukaryota</taxon>
        <taxon>Viridiplantae</taxon>
        <taxon>Streptophyta</taxon>
        <taxon>Embryophyta</taxon>
        <taxon>Tracheophyta</taxon>
        <taxon>Spermatophyta</taxon>
        <taxon>Magnoliopsida</taxon>
        <taxon>eudicotyledons</taxon>
        <taxon>Gunneridae</taxon>
        <taxon>Pentapetalae</taxon>
        <taxon>rosids</taxon>
        <taxon>malvids</taxon>
        <taxon>Myrtales</taxon>
        <taxon>Myrtaceae</taxon>
        <taxon>Myrtoideae</taxon>
        <taxon>Eucalypteae</taxon>
        <taxon>Eucalyptus</taxon>
    </lineage>
</organism>
<dbReference type="Gramene" id="KCW76411">
    <property type="protein sequence ID" value="KCW76411"/>
    <property type="gene ID" value="EUGRSUZ_D00801"/>
</dbReference>
<protein>
    <submittedName>
        <fullName evidence="2">Uncharacterized protein</fullName>
    </submittedName>
</protein>
<dbReference type="AlphaFoldDB" id="A0A059CE32"/>
<proteinExistence type="predicted"/>
<evidence type="ECO:0000313" key="2">
    <source>
        <dbReference type="EMBL" id="KCW76411.1"/>
    </source>
</evidence>
<accession>A0A059CE32</accession>
<feature type="region of interest" description="Disordered" evidence="1">
    <location>
        <begin position="29"/>
        <end position="70"/>
    </location>
</feature>
<dbReference type="InParanoid" id="A0A059CE32"/>
<evidence type="ECO:0000256" key="1">
    <source>
        <dbReference type="SAM" id="MobiDB-lite"/>
    </source>
</evidence>
<dbReference type="EMBL" id="KK198756">
    <property type="protein sequence ID" value="KCW76411.1"/>
    <property type="molecule type" value="Genomic_DNA"/>
</dbReference>
<feature type="region of interest" description="Disordered" evidence="1">
    <location>
        <begin position="1"/>
        <end position="20"/>
    </location>
</feature>
<gene>
    <name evidence="2" type="ORF">EUGRSUZ_D00801</name>
</gene>
<reference evidence="2" key="1">
    <citation type="submission" date="2013-07" db="EMBL/GenBank/DDBJ databases">
        <title>The genome of Eucalyptus grandis.</title>
        <authorList>
            <person name="Schmutz J."/>
            <person name="Hayes R."/>
            <person name="Myburg A."/>
            <person name="Tuskan G."/>
            <person name="Grattapaglia D."/>
            <person name="Rokhsar D.S."/>
        </authorList>
    </citation>
    <scope>NUCLEOTIDE SEQUENCE</scope>
    <source>
        <tissue evidence="2">Leaf extractions</tissue>
    </source>
</reference>